<evidence type="ECO:0000256" key="9">
    <source>
        <dbReference type="RuleBase" id="RU363064"/>
    </source>
</evidence>
<dbReference type="Gene3D" id="1.20.1740.10">
    <property type="entry name" value="Amino acid/polyamine transporter I"/>
    <property type="match status" value="1"/>
</dbReference>
<evidence type="ECO:0000256" key="2">
    <source>
        <dbReference type="ARBA" id="ARBA00009261"/>
    </source>
</evidence>
<feature type="transmembrane region" description="Helical" evidence="9">
    <location>
        <begin position="91"/>
        <end position="111"/>
    </location>
</feature>
<organism evidence="10 11">
    <name type="scientific">Psychrobacillus lasiicapitis</name>
    <dbReference type="NCBI Taxonomy" id="1636719"/>
    <lineage>
        <taxon>Bacteria</taxon>
        <taxon>Bacillati</taxon>
        <taxon>Bacillota</taxon>
        <taxon>Bacilli</taxon>
        <taxon>Bacillales</taxon>
        <taxon>Bacillaceae</taxon>
        <taxon>Psychrobacillus</taxon>
    </lineage>
</organism>
<feature type="transmembrane region" description="Helical" evidence="9">
    <location>
        <begin position="57"/>
        <end position="85"/>
    </location>
</feature>
<dbReference type="AlphaFoldDB" id="A0A544T8X8"/>
<evidence type="ECO:0000256" key="8">
    <source>
        <dbReference type="ARBA" id="ARBA00023136"/>
    </source>
</evidence>
<keyword evidence="11" id="KW-1185">Reference proteome</keyword>
<comment type="subcellular location">
    <subcellularLocation>
        <location evidence="1 9">Cell membrane</location>
        <topology evidence="1 9">Multi-pass membrane protein</topology>
    </subcellularLocation>
</comment>
<dbReference type="PRINTS" id="PR00175">
    <property type="entry name" value="NAALASMPORT"/>
</dbReference>
<accession>A0A544T8X8</accession>
<reference evidence="10 11" key="1">
    <citation type="submission" date="2019-05" db="EMBL/GenBank/DDBJ databases">
        <title>Psychrobacillus vulpis sp. nov., a new species isolated from feces of a red fox that inhabits in The Tablas de Daimiel Natural Park, Albacete, Spain.</title>
        <authorList>
            <person name="Rodriguez M."/>
            <person name="Reina J.C."/>
            <person name="Bejar V."/>
            <person name="Llamas I."/>
        </authorList>
    </citation>
    <scope>NUCLEOTIDE SEQUENCE [LARGE SCALE GENOMIC DNA]</scope>
    <source>
        <strain evidence="10 11">NEAU-3TGS17</strain>
    </source>
</reference>
<evidence type="ECO:0000313" key="10">
    <source>
        <dbReference type="EMBL" id="TQR13910.1"/>
    </source>
</evidence>
<dbReference type="PANTHER" id="PTHR30330:SF1">
    <property type="entry name" value="AMINO-ACID CARRIER PROTEIN ALST"/>
    <property type="match status" value="1"/>
</dbReference>
<feature type="transmembrane region" description="Helical" evidence="9">
    <location>
        <begin position="205"/>
        <end position="229"/>
    </location>
</feature>
<sequence length="483" mass="52783">MEIIYNITDWLWGNVIGYALLGVGLYFTIKLGFPQIKHFIRAFSTMKKSLKGDEGGLSGFGTLMAALGGQLGTGSLVGVSSALFIGGPGAIFWMWMTALFGMIVSFSETVLGQAFRVKDKDGNYEGGPAYYIEKGLRNKPLAILISLLYVFGIGIAIASIQTNSIANAFTGVVNINPIIPGIFVVIMAFLVIIGGMKRLVNVSTFIVPFMVFVYFSVVLYIVIINITYIPTIFSAIFESAFTGKSAVGGVVGWTVAEAFRSGVARGMFSNDAGNGSAAMMHASADVKHPVDQGFLAMIGTFITTIIICTATAMAILMTGSLESGQDGILLLQTAFGSVLGNLGSWIVFFAMFLFGFTTLLADMRYGESNLTYIFKDKKKYPILSYRVVLAVILVIASVVELNVIWAAVDLIIGMIVFINVISLLLLFKYVRYIYQHYFREVEKGNDNPRWNYDLDITKIDLSNVDEPQYNESTDVETKNKKVV</sequence>
<feature type="transmembrane region" description="Helical" evidence="9">
    <location>
        <begin position="141"/>
        <end position="160"/>
    </location>
</feature>
<comment type="caution">
    <text evidence="10">The sequence shown here is derived from an EMBL/GenBank/DDBJ whole genome shotgun (WGS) entry which is preliminary data.</text>
</comment>
<dbReference type="InterPro" id="IPR001463">
    <property type="entry name" value="Na/Ala_symport"/>
</dbReference>
<keyword evidence="5 9" id="KW-0812">Transmembrane</keyword>
<evidence type="ECO:0000256" key="3">
    <source>
        <dbReference type="ARBA" id="ARBA00022448"/>
    </source>
</evidence>
<evidence type="ECO:0000256" key="6">
    <source>
        <dbReference type="ARBA" id="ARBA00022847"/>
    </source>
</evidence>
<keyword evidence="6 9" id="KW-0769">Symport</keyword>
<dbReference type="Proteomes" id="UP000317316">
    <property type="component" value="Unassembled WGS sequence"/>
</dbReference>
<evidence type="ECO:0000256" key="5">
    <source>
        <dbReference type="ARBA" id="ARBA00022692"/>
    </source>
</evidence>
<dbReference type="GO" id="GO:0005886">
    <property type="term" value="C:plasma membrane"/>
    <property type="evidence" value="ECO:0007669"/>
    <property type="project" value="UniProtKB-SubCell"/>
</dbReference>
<feature type="transmembrane region" description="Helical" evidence="9">
    <location>
        <begin position="241"/>
        <end position="259"/>
    </location>
</feature>
<keyword evidence="7 9" id="KW-1133">Transmembrane helix</keyword>
<dbReference type="RefSeq" id="WP_142538741.1">
    <property type="nucleotide sequence ID" value="NZ_BMIE01000005.1"/>
</dbReference>
<dbReference type="PROSITE" id="PS00873">
    <property type="entry name" value="NA_ALANINE_SYMP"/>
    <property type="match status" value="1"/>
</dbReference>
<keyword evidence="3 9" id="KW-0813">Transport</keyword>
<evidence type="ECO:0000256" key="7">
    <source>
        <dbReference type="ARBA" id="ARBA00022989"/>
    </source>
</evidence>
<keyword evidence="4 9" id="KW-1003">Cell membrane</keyword>
<feature type="transmembrane region" description="Helical" evidence="9">
    <location>
        <begin position="411"/>
        <end position="430"/>
    </location>
</feature>
<feature type="transmembrane region" description="Helical" evidence="9">
    <location>
        <begin position="338"/>
        <end position="361"/>
    </location>
</feature>
<dbReference type="GO" id="GO:0005283">
    <property type="term" value="F:amino acid:sodium symporter activity"/>
    <property type="evidence" value="ECO:0007669"/>
    <property type="project" value="InterPro"/>
</dbReference>
<dbReference type="OrthoDB" id="9804874at2"/>
<feature type="transmembrane region" description="Helical" evidence="9">
    <location>
        <begin position="294"/>
        <end position="318"/>
    </location>
</feature>
<proteinExistence type="inferred from homology"/>
<gene>
    <name evidence="10" type="ORF">FG382_09885</name>
</gene>
<name>A0A544T8X8_9BACI</name>
<dbReference type="Pfam" id="PF01235">
    <property type="entry name" value="Na_Ala_symp"/>
    <property type="match status" value="1"/>
</dbReference>
<evidence type="ECO:0000313" key="11">
    <source>
        <dbReference type="Proteomes" id="UP000317316"/>
    </source>
</evidence>
<feature type="transmembrane region" description="Helical" evidence="9">
    <location>
        <begin position="172"/>
        <end position="193"/>
    </location>
</feature>
<comment type="similarity">
    <text evidence="2 9">Belongs to the alanine or glycine:cation symporter (AGCS) (TC 2.A.25) family.</text>
</comment>
<evidence type="ECO:0000256" key="4">
    <source>
        <dbReference type="ARBA" id="ARBA00022475"/>
    </source>
</evidence>
<protein>
    <submittedName>
        <fullName evidence="10">Sodium:alanine symporter family protein</fullName>
    </submittedName>
</protein>
<dbReference type="NCBIfam" id="TIGR00835">
    <property type="entry name" value="agcS"/>
    <property type="match status" value="1"/>
</dbReference>
<feature type="transmembrane region" description="Helical" evidence="9">
    <location>
        <begin position="382"/>
        <end position="405"/>
    </location>
</feature>
<dbReference type="PANTHER" id="PTHR30330">
    <property type="entry name" value="AGSS FAMILY TRANSPORTER, SODIUM-ALANINE"/>
    <property type="match status" value="1"/>
</dbReference>
<feature type="transmembrane region" description="Helical" evidence="9">
    <location>
        <begin position="15"/>
        <end position="36"/>
    </location>
</feature>
<keyword evidence="8 9" id="KW-0472">Membrane</keyword>
<evidence type="ECO:0000256" key="1">
    <source>
        <dbReference type="ARBA" id="ARBA00004651"/>
    </source>
</evidence>
<dbReference type="EMBL" id="VDGH01000005">
    <property type="protein sequence ID" value="TQR13910.1"/>
    <property type="molecule type" value="Genomic_DNA"/>
</dbReference>